<gene>
    <name evidence="1" type="ORF">FC18_GL000152</name>
</gene>
<proteinExistence type="predicted"/>
<name>A0A0R1ZMF0_9LACO</name>
<organism evidence="1 2">
    <name type="scientific">Lacticaseibacillus sharpeae JCM 1186 = DSM 20505</name>
    <dbReference type="NCBI Taxonomy" id="1291052"/>
    <lineage>
        <taxon>Bacteria</taxon>
        <taxon>Bacillati</taxon>
        <taxon>Bacillota</taxon>
        <taxon>Bacilli</taxon>
        <taxon>Lactobacillales</taxon>
        <taxon>Lactobacillaceae</taxon>
        <taxon>Lacticaseibacillus</taxon>
    </lineage>
</organism>
<accession>A0A0R1ZMF0</accession>
<evidence type="ECO:0000313" key="1">
    <source>
        <dbReference type="EMBL" id="KRM56248.1"/>
    </source>
</evidence>
<dbReference type="AlphaFoldDB" id="A0A0R1ZMF0"/>
<reference evidence="1 2" key="1">
    <citation type="journal article" date="2015" name="Genome Announc.">
        <title>Expanding the biotechnology potential of lactobacilli through comparative genomics of 213 strains and associated genera.</title>
        <authorList>
            <person name="Sun Z."/>
            <person name="Harris H.M."/>
            <person name="McCann A."/>
            <person name="Guo C."/>
            <person name="Argimon S."/>
            <person name="Zhang W."/>
            <person name="Yang X."/>
            <person name="Jeffery I.B."/>
            <person name="Cooney J.C."/>
            <person name="Kagawa T.F."/>
            <person name="Liu W."/>
            <person name="Song Y."/>
            <person name="Salvetti E."/>
            <person name="Wrobel A."/>
            <person name="Rasinkangas P."/>
            <person name="Parkhill J."/>
            <person name="Rea M.C."/>
            <person name="O'Sullivan O."/>
            <person name="Ritari J."/>
            <person name="Douillard F.P."/>
            <person name="Paul Ross R."/>
            <person name="Yang R."/>
            <person name="Briner A.E."/>
            <person name="Felis G.E."/>
            <person name="de Vos W.M."/>
            <person name="Barrangou R."/>
            <person name="Klaenhammer T.R."/>
            <person name="Caufield P.W."/>
            <person name="Cui Y."/>
            <person name="Zhang H."/>
            <person name="O'Toole P.W."/>
        </authorList>
    </citation>
    <scope>NUCLEOTIDE SEQUENCE [LARGE SCALE GENOMIC DNA]</scope>
    <source>
        <strain evidence="1 2">DSM 20505</strain>
    </source>
</reference>
<sequence length="51" mass="6184">MRRIISWVYPPLNPITPNSPSFRHTTFTLRRYSINHSKSVRRKAQIARIRY</sequence>
<dbReference type="PATRIC" id="fig|1291052.5.peg.156"/>
<dbReference type="EMBL" id="AYYO01000007">
    <property type="protein sequence ID" value="KRM56248.1"/>
    <property type="molecule type" value="Genomic_DNA"/>
</dbReference>
<protein>
    <submittedName>
        <fullName evidence="1">Uncharacterized protein</fullName>
    </submittedName>
</protein>
<keyword evidence="2" id="KW-1185">Reference proteome</keyword>
<comment type="caution">
    <text evidence="1">The sequence shown here is derived from an EMBL/GenBank/DDBJ whole genome shotgun (WGS) entry which is preliminary data.</text>
</comment>
<evidence type="ECO:0000313" key="2">
    <source>
        <dbReference type="Proteomes" id="UP000051679"/>
    </source>
</evidence>
<dbReference type="Proteomes" id="UP000051679">
    <property type="component" value="Unassembled WGS sequence"/>
</dbReference>